<reference evidence="2" key="1">
    <citation type="submission" date="2020-02" db="EMBL/GenBank/DDBJ databases">
        <authorList>
            <person name="Meier V. D."/>
        </authorList>
    </citation>
    <scope>NUCLEOTIDE SEQUENCE</scope>
    <source>
        <strain evidence="2">AVDCRST_MAG87</strain>
    </source>
</reference>
<dbReference type="Pfam" id="PF01636">
    <property type="entry name" value="APH"/>
    <property type="match status" value="1"/>
</dbReference>
<evidence type="ECO:0000259" key="1">
    <source>
        <dbReference type="Pfam" id="PF01636"/>
    </source>
</evidence>
<dbReference type="SUPFAM" id="SSF56112">
    <property type="entry name" value="Protein kinase-like (PK-like)"/>
    <property type="match status" value="1"/>
</dbReference>
<name>A0A6J4VKL4_9BACT</name>
<dbReference type="EMBL" id="CADCWJ010000763">
    <property type="protein sequence ID" value="CAA9581946.1"/>
    <property type="molecule type" value="Genomic_DNA"/>
</dbReference>
<proteinExistence type="predicted"/>
<dbReference type="AlphaFoldDB" id="A0A6J4VKL4"/>
<protein>
    <recommendedName>
        <fullName evidence="1">Aminoglycoside phosphotransferase domain-containing protein</fullName>
    </recommendedName>
</protein>
<dbReference type="InterPro" id="IPR002575">
    <property type="entry name" value="Aminoglycoside_PTrfase"/>
</dbReference>
<sequence>MTDSMSQDDERSRRLVVVLESAGLEPLGPLTGVESYSNDTWMLDDRRFGEVVLRICYRGDVERLPREAIVGRAIPPEVGYPEVLGSGETFMGDDRLTWSLARRLRGSTLLEAWPSLPDRERRRASRSTARALRAMHAWRPPDRLIADLSWPVPEQLTTRKGVIGASIHPVPIARVRVLIAELATVQGVDASLVAAATAAIERLGHHAPAFDDPGTSNLIHGDLQLSNIWWNDDGETGLIDLEWLRFAPSWVDLARLQDNADADAAEGLTMHADLLEWLREDYPELFAVDGLEDRIRFLCLAFFVRQALIWPSPSPAEPLAPDHPLRLLAQLV</sequence>
<dbReference type="Gene3D" id="3.90.1200.10">
    <property type="match status" value="1"/>
</dbReference>
<dbReference type="PANTHER" id="PTHR21310">
    <property type="entry name" value="AMINOGLYCOSIDE PHOSPHOTRANSFERASE-RELATED-RELATED"/>
    <property type="match status" value="1"/>
</dbReference>
<dbReference type="InterPro" id="IPR051678">
    <property type="entry name" value="AGP_Transferase"/>
</dbReference>
<accession>A0A6J4VKL4</accession>
<organism evidence="2">
    <name type="scientific">uncultured Thermomicrobiales bacterium</name>
    <dbReference type="NCBI Taxonomy" id="1645740"/>
    <lineage>
        <taxon>Bacteria</taxon>
        <taxon>Pseudomonadati</taxon>
        <taxon>Thermomicrobiota</taxon>
        <taxon>Thermomicrobia</taxon>
        <taxon>Thermomicrobiales</taxon>
        <taxon>environmental samples</taxon>
    </lineage>
</organism>
<feature type="domain" description="Aminoglycoside phosphotransferase" evidence="1">
    <location>
        <begin position="33"/>
        <end position="283"/>
    </location>
</feature>
<evidence type="ECO:0000313" key="2">
    <source>
        <dbReference type="EMBL" id="CAA9581946.1"/>
    </source>
</evidence>
<gene>
    <name evidence="2" type="ORF">AVDCRST_MAG87-3474</name>
</gene>
<dbReference type="InterPro" id="IPR011009">
    <property type="entry name" value="Kinase-like_dom_sf"/>
</dbReference>